<dbReference type="RefSeq" id="WP_379809388.1">
    <property type="nucleotide sequence ID" value="NZ_JBHUOL010000023.1"/>
</dbReference>
<evidence type="ECO:0000313" key="5">
    <source>
        <dbReference type="Proteomes" id="UP001597549"/>
    </source>
</evidence>
<sequence length="194" mass="21354">MKNILFSAVALFAVAFASAQSRDKGTIELIPQIGYASSNYYGEENLQNSTLSSVTFGVGADYFFNNTWSLRSGLHFQTMGSKVLSNYEEKLNYVTIPLNANWHFGSTKKWNLNFGPSLGFLTGAKVNGVDFKNQLKSTQFGLSYGIGYKIEVTDKFSILVDYQGMAGLSEVAKDSPYSLKNIHSSFNVGGVFKL</sequence>
<keyword evidence="1 2" id="KW-0732">Signal</keyword>
<reference evidence="5" key="1">
    <citation type="journal article" date="2019" name="Int. J. Syst. Evol. Microbiol.">
        <title>The Global Catalogue of Microorganisms (GCM) 10K type strain sequencing project: providing services to taxonomists for standard genome sequencing and annotation.</title>
        <authorList>
            <consortium name="The Broad Institute Genomics Platform"/>
            <consortium name="The Broad Institute Genome Sequencing Center for Infectious Disease"/>
            <person name="Wu L."/>
            <person name="Ma J."/>
        </authorList>
    </citation>
    <scope>NUCLEOTIDE SEQUENCE [LARGE SCALE GENOMIC DNA]</scope>
    <source>
        <strain evidence="5">KCTC 52644</strain>
    </source>
</reference>
<evidence type="ECO:0000313" key="4">
    <source>
        <dbReference type="EMBL" id="MFD2910165.1"/>
    </source>
</evidence>
<evidence type="ECO:0000256" key="1">
    <source>
        <dbReference type="ARBA" id="ARBA00022729"/>
    </source>
</evidence>
<accession>A0ABW5ZCD5</accession>
<keyword evidence="5" id="KW-1185">Reference proteome</keyword>
<evidence type="ECO:0000259" key="3">
    <source>
        <dbReference type="Pfam" id="PF13505"/>
    </source>
</evidence>
<dbReference type="InterPro" id="IPR027385">
    <property type="entry name" value="Beta-barrel_OMP"/>
</dbReference>
<feature type="domain" description="Outer membrane protein beta-barrel" evidence="3">
    <location>
        <begin position="7"/>
        <end position="187"/>
    </location>
</feature>
<protein>
    <submittedName>
        <fullName evidence="4">Porin family protein</fullName>
    </submittedName>
</protein>
<dbReference type="SUPFAM" id="SSF56925">
    <property type="entry name" value="OMPA-like"/>
    <property type="match status" value="1"/>
</dbReference>
<proteinExistence type="predicted"/>
<dbReference type="EMBL" id="JBHUOL010000023">
    <property type="protein sequence ID" value="MFD2910165.1"/>
    <property type="molecule type" value="Genomic_DNA"/>
</dbReference>
<dbReference type="Pfam" id="PF13505">
    <property type="entry name" value="OMP_b-brl"/>
    <property type="match status" value="1"/>
</dbReference>
<dbReference type="Gene3D" id="2.40.160.20">
    <property type="match status" value="1"/>
</dbReference>
<name>A0ABW5ZCD5_9FLAO</name>
<organism evidence="4 5">
    <name type="scientific">Flavobacterium ardleyense</name>
    <dbReference type="NCBI Taxonomy" id="2038737"/>
    <lineage>
        <taxon>Bacteria</taxon>
        <taxon>Pseudomonadati</taxon>
        <taxon>Bacteroidota</taxon>
        <taxon>Flavobacteriia</taxon>
        <taxon>Flavobacteriales</taxon>
        <taxon>Flavobacteriaceae</taxon>
        <taxon>Flavobacterium</taxon>
    </lineage>
</organism>
<comment type="caution">
    <text evidence="4">The sequence shown here is derived from an EMBL/GenBank/DDBJ whole genome shotgun (WGS) entry which is preliminary data.</text>
</comment>
<dbReference type="InterPro" id="IPR011250">
    <property type="entry name" value="OMP/PagP_B-barrel"/>
</dbReference>
<dbReference type="Proteomes" id="UP001597549">
    <property type="component" value="Unassembled WGS sequence"/>
</dbReference>
<gene>
    <name evidence="4" type="ORF">ACFSX9_15650</name>
</gene>
<evidence type="ECO:0000256" key="2">
    <source>
        <dbReference type="SAM" id="SignalP"/>
    </source>
</evidence>
<feature type="chain" id="PRO_5047070261" evidence="2">
    <location>
        <begin position="20"/>
        <end position="194"/>
    </location>
</feature>
<feature type="signal peptide" evidence="2">
    <location>
        <begin position="1"/>
        <end position="19"/>
    </location>
</feature>